<dbReference type="InterPro" id="IPR011050">
    <property type="entry name" value="Pectin_lyase_fold/virulence"/>
</dbReference>
<keyword evidence="9 13" id="KW-0063">Aspartyl esterase</keyword>
<dbReference type="SUPFAM" id="SSF101148">
    <property type="entry name" value="Plant invertase/pectin methylesterase inhibitor"/>
    <property type="match status" value="1"/>
</dbReference>
<evidence type="ECO:0000259" key="14">
    <source>
        <dbReference type="SMART" id="SM00856"/>
    </source>
</evidence>
<feature type="domain" description="Pectinesterase inhibitor" evidence="14">
    <location>
        <begin position="1"/>
        <end position="149"/>
    </location>
</feature>
<evidence type="ECO:0000256" key="10">
    <source>
        <dbReference type="ARBA" id="ARBA00023316"/>
    </source>
</evidence>
<dbReference type="PANTHER" id="PTHR31707">
    <property type="entry name" value="PECTINESTERASE"/>
    <property type="match status" value="1"/>
</dbReference>
<keyword evidence="8 13" id="KW-0378">Hydrolase</keyword>
<feature type="signal peptide" evidence="13">
    <location>
        <begin position="1"/>
        <end position="20"/>
    </location>
</feature>
<dbReference type="SUPFAM" id="SSF51126">
    <property type="entry name" value="Pectin lyase-like"/>
    <property type="match status" value="1"/>
</dbReference>
<name>A0ABD1IDN2_SALDI</name>
<dbReference type="Pfam" id="PF04043">
    <property type="entry name" value="PMEI"/>
    <property type="match status" value="1"/>
</dbReference>
<evidence type="ECO:0000256" key="2">
    <source>
        <dbReference type="ARBA" id="ARBA00005184"/>
    </source>
</evidence>
<dbReference type="Gene3D" id="2.160.20.10">
    <property type="entry name" value="Single-stranded right-handed beta-helix, Pectin lyase-like"/>
    <property type="match status" value="1"/>
</dbReference>
<comment type="subcellular location">
    <subcellularLocation>
        <location evidence="1 13">Secreted</location>
        <location evidence="1 13">Cell wall</location>
    </subcellularLocation>
</comment>
<comment type="function">
    <text evidence="13">Acts in the modification of cell walls via demethylesterification of cell wall pectin.</text>
</comment>
<sequence length="505" mass="55909">MASTFLKILVLATIFSCVSCQHLKVPASEFAVSLRSTIKIIRQLISKVSHFPTSIFGNFRLRNAISDCLLLMDLSVDQLTQTLSASLNPNGNDSVTGDVNADMLTWLSGALTNQDTCKEGFDGTNGIIKGLVGGVLDKISSSVYNILLNVKPITTTPPPSRGGSKLISSKKLPNWLKPFDQHLLRGVTNETVEHVVVAADGTGDFTRIMDAIEAAPDRSSERFIIHVKKGVYKEYVVINKDKWNIKMFGDGVNLTVITGNRNYVDGWPTYGSATFSVKGRGFFARDITFENTAGPEKEQAVAFLSDSDLSVLHRCAFLGYQDTLYAHSQRQFYSECYITGTVDFIFGYGAVVFQSCQIVARRPLDKQKNVITAHGRNKPLETTGFSIQFCNISTDANLVNSTTQTYLGRPWKLYSRTVIMQSYISSAIMPKGWLEWDGDFALDTLYYGEFMNYGPGAELWGRVKWPGYRVFNNSGEVANFTVARFITGDTWLPLTGVRYVAGLGM</sequence>
<dbReference type="InterPro" id="IPR006501">
    <property type="entry name" value="Pectinesterase_inhib_dom"/>
</dbReference>
<dbReference type="InterPro" id="IPR012334">
    <property type="entry name" value="Pectin_lyas_fold"/>
</dbReference>
<evidence type="ECO:0000256" key="5">
    <source>
        <dbReference type="ARBA" id="ARBA00013229"/>
    </source>
</evidence>
<comment type="catalytic activity">
    <reaction evidence="11 13">
        <text>[(1-&gt;4)-alpha-D-galacturonosyl methyl ester](n) + n H2O = [(1-&gt;4)-alpha-D-galacturonosyl](n) + n methanol + n H(+)</text>
        <dbReference type="Rhea" id="RHEA:22380"/>
        <dbReference type="Rhea" id="RHEA-COMP:14570"/>
        <dbReference type="Rhea" id="RHEA-COMP:14573"/>
        <dbReference type="ChEBI" id="CHEBI:15377"/>
        <dbReference type="ChEBI" id="CHEBI:15378"/>
        <dbReference type="ChEBI" id="CHEBI:17790"/>
        <dbReference type="ChEBI" id="CHEBI:140522"/>
        <dbReference type="ChEBI" id="CHEBI:140523"/>
        <dbReference type="EC" id="3.1.1.11"/>
    </reaction>
</comment>
<dbReference type="EMBL" id="JBEAFC010000002">
    <property type="protein sequence ID" value="KAL1566821.1"/>
    <property type="molecule type" value="Genomic_DNA"/>
</dbReference>
<dbReference type="GO" id="GO:0045490">
    <property type="term" value="P:pectin catabolic process"/>
    <property type="evidence" value="ECO:0007669"/>
    <property type="project" value="UniProtKB-UniRule"/>
</dbReference>
<feature type="chain" id="PRO_5044531908" description="Pectinesterase" evidence="13">
    <location>
        <begin position="21"/>
        <end position="505"/>
    </location>
</feature>
<comment type="pathway">
    <text evidence="2 13">Glycan metabolism; pectin degradation; 2-dehydro-3-deoxy-D-gluconate from pectin: step 1/5.</text>
</comment>
<dbReference type="PROSITE" id="PS00503">
    <property type="entry name" value="PECTINESTERASE_2"/>
    <property type="match status" value="1"/>
</dbReference>
<dbReference type="FunFam" id="2.160.20.10:FF:000001">
    <property type="entry name" value="Pectinesterase"/>
    <property type="match status" value="1"/>
</dbReference>
<evidence type="ECO:0000256" key="12">
    <source>
        <dbReference type="PROSITE-ProRule" id="PRU10040"/>
    </source>
</evidence>
<feature type="active site" evidence="12">
    <location>
        <position position="343"/>
    </location>
</feature>
<evidence type="ECO:0000256" key="9">
    <source>
        <dbReference type="ARBA" id="ARBA00023085"/>
    </source>
</evidence>
<dbReference type="Proteomes" id="UP001567538">
    <property type="component" value="Unassembled WGS sequence"/>
</dbReference>
<evidence type="ECO:0000256" key="6">
    <source>
        <dbReference type="ARBA" id="ARBA00022512"/>
    </source>
</evidence>
<keyword evidence="13" id="KW-0732">Signal</keyword>
<dbReference type="InterPro" id="IPR000070">
    <property type="entry name" value="Pectinesterase_cat"/>
</dbReference>
<keyword evidence="16" id="KW-1185">Reference proteome</keyword>
<organism evidence="15 16">
    <name type="scientific">Salvia divinorum</name>
    <name type="common">Maria pastora</name>
    <name type="synonym">Diviner's sage</name>
    <dbReference type="NCBI Taxonomy" id="28513"/>
    <lineage>
        <taxon>Eukaryota</taxon>
        <taxon>Viridiplantae</taxon>
        <taxon>Streptophyta</taxon>
        <taxon>Embryophyta</taxon>
        <taxon>Tracheophyta</taxon>
        <taxon>Spermatophyta</taxon>
        <taxon>Magnoliopsida</taxon>
        <taxon>eudicotyledons</taxon>
        <taxon>Gunneridae</taxon>
        <taxon>Pentapetalae</taxon>
        <taxon>asterids</taxon>
        <taxon>lamiids</taxon>
        <taxon>Lamiales</taxon>
        <taxon>Lamiaceae</taxon>
        <taxon>Nepetoideae</taxon>
        <taxon>Mentheae</taxon>
        <taxon>Salviinae</taxon>
        <taxon>Salvia</taxon>
        <taxon>Salvia subgen. Calosphace</taxon>
    </lineage>
</organism>
<evidence type="ECO:0000256" key="1">
    <source>
        <dbReference type="ARBA" id="ARBA00004191"/>
    </source>
</evidence>
<dbReference type="GO" id="GO:0042545">
    <property type="term" value="P:cell wall modification"/>
    <property type="evidence" value="ECO:0007669"/>
    <property type="project" value="UniProtKB-UniRule"/>
</dbReference>
<dbReference type="PROSITE" id="PS00800">
    <property type="entry name" value="PECTINESTERASE_1"/>
    <property type="match status" value="1"/>
</dbReference>
<keyword evidence="7 13" id="KW-0964">Secreted</keyword>
<dbReference type="CDD" id="cd15799">
    <property type="entry name" value="PMEI-like_4"/>
    <property type="match status" value="1"/>
</dbReference>
<evidence type="ECO:0000256" key="8">
    <source>
        <dbReference type="ARBA" id="ARBA00022801"/>
    </source>
</evidence>
<evidence type="ECO:0000313" key="15">
    <source>
        <dbReference type="EMBL" id="KAL1566821.1"/>
    </source>
</evidence>
<evidence type="ECO:0000313" key="16">
    <source>
        <dbReference type="Proteomes" id="UP001567538"/>
    </source>
</evidence>
<dbReference type="GO" id="GO:0030599">
    <property type="term" value="F:pectinesterase activity"/>
    <property type="evidence" value="ECO:0007669"/>
    <property type="project" value="UniProtKB-UniRule"/>
</dbReference>
<evidence type="ECO:0000256" key="3">
    <source>
        <dbReference type="ARBA" id="ARBA00006027"/>
    </source>
</evidence>
<gene>
    <name evidence="15" type="ORF">AAHA92_02380</name>
</gene>
<proteinExistence type="inferred from homology"/>
<reference evidence="15 16" key="1">
    <citation type="submission" date="2024-06" db="EMBL/GenBank/DDBJ databases">
        <title>A chromosome level genome sequence of Diviner's sage (Salvia divinorum).</title>
        <authorList>
            <person name="Ford S.A."/>
            <person name="Ro D.-K."/>
            <person name="Ness R.W."/>
            <person name="Phillips M.A."/>
        </authorList>
    </citation>
    <scope>NUCLEOTIDE SEQUENCE [LARGE SCALE GENOMIC DNA]</scope>
    <source>
        <strain evidence="15">SAF-2024a</strain>
        <tissue evidence="15">Leaf</tissue>
    </source>
</reference>
<comment type="similarity">
    <text evidence="4">In the C-terminal section; belongs to the pectinesterase family.</text>
</comment>
<dbReference type="InterPro" id="IPR035513">
    <property type="entry name" value="Invertase/methylesterase_inhib"/>
</dbReference>
<dbReference type="InterPro" id="IPR033131">
    <property type="entry name" value="Pectinesterase_Asp_AS"/>
</dbReference>
<evidence type="ECO:0000256" key="11">
    <source>
        <dbReference type="ARBA" id="ARBA00047928"/>
    </source>
</evidence>
<comment type="similarity">
    <text evidence="3">In the N-terminal section; belongs to the PMEI family.</text>
</comment>
<protein>
    <recommendedName>
        <fullName evidence="5 13">Pectinesterase</fullName>
        <ecNumber evidence="5 13">3.1.1.11</ecNumber>
    </recommendedName>
</protein>
<dbReference type="SMART" id="SM00856">
    <property type="entry name" value="PMEI"/>
    <property type="match status" value="1"/>
</dbReference>
<comment type="caution">
    <text evidence="15">The sequence shown here is derived from an EMBL/GenBank/DDBJ whole genome shotgun (WGS) entry which is preliminary data.</text>
</comment>
<evidence type="ECO:0000256" key="13">
    <source>
        <dbReference type="RuleBase" id="RU000589"/>
    </source>
</evidence>
<evidence type="ECO:0000256" key="4">
    <source>
        <dbReference type="ARBA" id="ARBA00007786"/>
    </source>
</evidence>
<dbReference type="AlphaFoldDB" id="A0ABD1IDN2"/>
<keyword evidence="10 13" id="KW-0961">Cell wall biogenesis/degradation</keyword>
<keyword evidence="6 13" id="KW-0134">Cell wall</keyword>
<dbReference type="EC" id="3.1.1.11" evidence="5 13"/>
<evidence type="ECO:0000256" key="7">
    <source>
        <dbReference type="ARBA" id="ARBA00022525"/>
    </source>
</evidence>
<dbReference type="InterPro" id="IPR018040">
    <property type="entry name" value="Pectinesterase_Tyr_AS"/>
</dbReference>
<dbReference type="Gene3D" id="1.20.140.40">
    <property type="entry name" value="Invertase/pectin methylesterase inhibitor family protein"/>
    <property type="match status" value="1"/>
</dbReference>
<dbReference type="Pfam" id="PF01095">
    <property type="entry name" value="Pectinesterase"/>
    <property type="match status" value="1"/>
</dbReference>
<accession>A0ABD1IDN2</accession>